<keyword evidence="2" id="KW-1185">Reference proteome</keyword>
<proteinExistence type="predicted"/>
<dbReference type="Proteomes" id="UP000192596">
    <property type="component" value="Unassembled WGS sequence"/>
</dbReference>
<organism evidence="1 2">
    <name type="scientific">Cryoendolithus antarcticus</name>
    <dbReference type="NCBI Taxonomy" id="1507870"/>
    <lineage>
        <taxon>Eukaryota</taxon>
        <taxon>Fungi</taxon>
        <taxon>Dikarya</taxon>
        <taxon>Ascomycota</taxon>
        <taxon>Pezizomycotina</taxon>
        <taxon>Dothideomycetes</taxon>
        <taxon>Dothideomycetidae</taxon>
        <taxon>Cladosporiales</taxon>
        <taxon>Cladosporiaceae</taxon>
        <taxon>Cryoendolithus</taxon>
    </lineage>
</organism>
<protein>
    <submittedName>
        <fullName evidence="1">Uncharacterized protein</fullName>
    </submittedName>
</protein>
<gene>
    <name evidence="1" type="ORF">B0A48_02730</name>
</gene>
<dbReference type="EMBL" id="NAJO01000005">
    <property type="protein sequence ID" value="OQO12091.1"/>
    <property type="molecule type" value="Genomic_DNA"/>
</dbReference>
<evidence type="ECO:0000313" key="1">
    <source>
        <dbReference type="EMBL" id="OQO12091.1"/>
    </source>
</evidence>
<sequence>MARKGRKRGGTPNVNATAAEKKLDVMFASAKRKKVRVRDEPASADEIVDLHIEVERAAKKAVDRRIKIERIMAAHMLRKLPMELIQRVLEYSVLTLQPCIEGAAIPLPALLQKSIGAHLAPTSSLPSVLVKWTTEAILKTGTFDLHVASLISAGVETKDPTLNSLYEMLRQIRFNVQLQDPFRGKILVTSSTLLSDPTTLPKSTMLLSSWLH</sequence>
<dbReference type="InParanoid" id="A0A1V8TLF3"/>
<dbReference type="AlphaFoldDB" id="A0A1V8TLF3"/>
<evidence type="ECO:0000313" key="2">
    <source>
        <dbReference type="Proteomes" id="UP000192596"/>
    </source>
</evidence>
<name>A0A1V8TLF3_9PEZI</name>
<accession>A0A1V8TLF3</accession>
<reference evidence="2" key="1">
    <citation type="submission" date="2017-03" db="EMBL/GenBank/DDBJ databases">
        <title>Genomes of endolithic fungi from Antarctica.</title>
        <authorList>
            <person name="Coleine C."/>
            <person name="Masonjones S."/>
            <person name="Stajich J.E."/>
        </authorList>
    </citation>
    <scope>NUCLEOTIDE SEQUENCE [LARGE SCALE GENOMIC DNA]</scope>
    <source>
        <strain evidence="2">CCFEE 5527</strain>
    </source>
</reference>
<comment type="caution">
    <text evidence="1">The sequence shown here is derived from an EMBL/GenBank/DDBJ whole genome shotgun (WGS) entry which is preliminary data.</text>
</comment>